<proteinExistence type="evidence at transcript level"/>
<dbReference type="PRINTS" id="PR00937">
    <property type="entry name" value="TBOX"/>
</dbReference>
<evidence type="ECO:0000259" key="6">
    <source>
        <dbReference type="PROSITE" id="PS50252"/>
    </source>
</evidence>
<dbReference type="AlphaFoldDB" id="F1L9L0"/>
<comment type="subcellular location">
    <subcellularLocation>
        <location evidence="5">Nucleus</location>
    </subcellularLocation>
</comment>
<dbReference type="PROSITE" id="PS50252">
    <property type="entry name" value="TBOX_3"/>
    <property type="match status" value="1"/>
</dbReference>
<dbReference type="SMART" id="SM00425">
    <property type="entry name" value="TBOX"/>
    <property type="match status" value="1"/>
</dbReference>
<evidence type="ECO:0000256" key="2">
    <source>
        <dbReference type="ARBA" id="ARBA00023125"/>
    </source>
</evidence>
<dbReference type="InterPro" id="IPR008967">
    <property type="entry name" value="p53-like_TF_DNA-bd_sf"/>
</dbReference>
<dbReference type="PANTHER" id="PTHR11267">
    <property type="entry name" value="T-BOX PROTEIN-RELATED"/>
    <property type="match status" value="1"/>
</dbReference>
<dbReference type="GO" id="GO:0001708">
    <property type="term" value="P:cell fate specification"/>
    <property type="evidence" value="ECO:0007669"/>
    <property type="project" value="TreeGrafter"/>
</dbReference>
<accession>F1L9L0</accession>
<reference evidence="7" key="1">
    <citation type="journal article" date="2011" name="Genome Res.">
        <title>Deep small RNA sequencing from the nematode Ascaris reveals conservation, functional diversification, and novel developmental profiles.</title>
        <authorList>
            <person name="Wang J."/>
            <person name="Czech B."/>
            <person name="Crunk A."/>
            <person name="Wallace A."/>
            <person name="Mitreva M."/>
            <person name="Hannon G.J."/>
            <person name="Davis R.E."/>
        </authorList>
    </citation>
    <scope>NUCLEOTIDE SEQUENCE</scope>
</reference>
<dbReference type="InterPro" id="IPR036960">
    <property type="entry name" value="T-box_sf"/>
</dbReference>
<dbReference type="GO" id="GO:0000981">
    <property type="term" value="F:DNA-binding transcription factor activity, RNA polymerase II-specific"/>
    <property type="evidence" value="ECO:0007669"/>
    <property type="project" value="TreeGrafter"/>
</dbReference>
<evidence type="ECO:0000256" key="5">
    <source>
        <dbReference type="PROSITE-ProRule" id="PRU00201"/>
    </source>
</evidence>
<evidence type="ECO:0000313" key="7">
    <source>
        <dbReference type="EMBL" id="ADY46814.1"/>
    </source>
</evidence>
<organism evidence="7">
    <name type="scientific">Ascaris suum</name>
    <name type="common">Pig roundworm</name>
    <name type="synonym">Ascaris lumbricoides</name>
    <dbReference type="NCBI Taxonomy" id="6253"/>
    <lineage>
        <taxon>Eukaryota</taxon>
        <taxon>Metazoa</taxon>
        <taxon>Ecdysozoa</taxon>
        <taxon>Nematoda</taxon>
        <taxon>Chromadorea</taxon>
        <taxon>Rhabditida</taxon>
        <taxon>Spirurina</taxon>
        <taxon>Ascaridomorpha</taxon>
        <taxon>Ascaridoidea</taxon>
        <taxon>Ascarididae</taxon>
        <taxon>Ascaris</taxon>
    </lineage>
</organism>
<keyword evidence="2 5" id="KW-0238">DNA-binding</keyword>
<protein>
    <submittedName>
        <fullName evidence="7">T-box transcription factor tbx-8</fullName>
    </submittedName>
</protein>
<evidence type="ECO:0000256" key="1">
    <source>
        <dbReference type="ARBA" id="ARBA00023015"/>
    </source>
</evidence>
<keyword evidence="4 5" id="KW-0539">Nucleus</keyword>
<comment type="caution">
    <text evidence="5">Lacks conserved residue(s) required for the propagation of feature annotation.</text>
</comment>
<dbReference type="CDD" id="cd00182">
    <property type="entry name" value="T-box"/>
    <property type="match status" value="1"/>
</dbReference>
<dbReference type="GO" id="GO:0000785">
    <property type="term" value="C:chromatin"/>
    <property type="evidence" value="ECO:0007669"/>
    <property type="project" value="TreeGrafter"/>
</dbReference>
<dbReference type="Gene3D" id="2.60.40.820">
    <property type="entry name" value="Transcription factor, T-box"/>
    <property type="match status" value="1"/>
</dbReference>
<keyword evidence="3" id="KW-0804">Transcription</keyword>
<dbReference type="PANTHER" id="PTHR11267:SF170">
    <property type="entry name" value="T-BOX PROTEIN 33-RELATED"/>
    <property type="match status" value="1"/>
</dbReference>
<dbReference type="InterPro" id="IPR046360">
    <property type="entry name" value="T-box_DNA-bd"/>
</dbReference>
<dbReference type="GO" id="GO:0005634">
    <property type="term" value="C:nucleus"/>
    <property type="evidence" value="ECO:0007669"/>
    <property type="project" value="UniProtKB-SubCell"/>
</dbReference>
<feature type="domain" description="T-box" evidence="6">
    <location>
        <begin position="9"/>
        <end position="195"/>
    </location>
</feature>
<dbReference type="GO" id="GO:0045893">
    <property type="term" value="P:positive regulation of DNA-templated transcription"/>
    <property type="evidence" value="ECO:0007669"/>
    <property type="project" value="InterPro"/>
</dbReference>
<keyword evidence="1" id="KW-0805">Transcription regulation</keyword>
<name>F1L9L0_ASCSU</name>
<dbReference type="Pfam" id="PF00907">
    <property type="entry name" value="T-box"/>
    <property type="match status" value="1"/>
</dbReference>
<evidence type="ECO:0000256" key="4">
    <source>
        <dbReference type="ARBA" id="ARBA00023242"/>
    </source>
</evidence>
<dbReference type="InterPro" id="IPR001699">
    <property type="entry name" value="TF_T-box"/>
</dbReference>
<dbReference type="SUPFAM" id="SSF49417">
    <property type="entry name" value="p53-like transcription factors"/>
    <property type="match status" value="1"/>
</dbReference>
<sequence>MTSQMTAKVANEEMWSKFHGCGNEMIVIKSGRKLFPRVGFEVCGVEPMAHYSLALSIVRVDENRYKFEDGRWIIAGRVHSDDSTVPSVQRRVIQHHGGALSGTHLLKGPVYFDQLALTNDRDSEVGSKVFVQTLCKYRPHLSICRVEEEPTTWPSEQRLLFSDALMEFIAVTQYQNIHIVELKNQFNPYAKGQRFRRHDKIFQSRKRSSDYNSNSPKQMKLCERTKSCSMQSTVFPMLPKPPDVTSGIHPSAFINPFIGCFSPSTFWNYPFWNAVSPFCSVVSPFSSSGAVPFAYLTPTRISERCYHTGDLSLLA</sequence>
<evidence type="ECO:0000256" key="3">
    <source>
        <dbReference type="ARBA" id="ARBA00023163"/>
    </source>
</evidence>
<dbReference type="GO" id="GO:0000978">
    <property type="term" value="F:RNA polymerase II cis-regulatory region sequence-specific DNA binding"/>
    <property type="evidence" value="ECO:0007669"/>
    <property type="project" value="InterPro"/>
</dbReference>
<dbReference type="EMBL" id="JI174693">
    <property type="protein sequence ID" value="ADY46814.1"/>
    <property type="molecule type" value="mRNA"/>
</dbReference>